<name>A0A8X6TRB3_NEPPI</name>
<dbReference type="OrthoDB" id="10480845at2759"/>
<comment type="caution">
    <text evidence="1">The sequence shown here is derived from an EMBL/GenBank/DDBJ whole genome shotgun (WGS) entry which is preliminary data.</text>
</comment>
<dbReference type="AlphaFoldDB" id="A0A8X6TRB3"/>
<dbReference type="Proteomes" id="UP000887013">
    <property type="component" value="Unassembled WGS sequence"/>
</dbReference>
<evidence type="ECO:0000313" key="1">
    <source>
        <dbReference type="EMBL" id="GFT38530.1"/>
    </source>
</evidence>
<proteinExistence type="predicted"/>
<organism evidence="1 2">
    <name type="scientific">Nephila pilipes</name>
    <name type="common">Giant wood spider</name>
    <name type="synonym">Nephila maculata</name>
    <dbReference type="NCBI Taxonomy" id="299642"/>
    <lineage>
        <taxon>Eukaryota</taxon>
        <taxon>Metazoa</taxon>
        <taxon>Ecdysozoa</taxon>
        <taxon>Arthropoda</taxon>
        <taxon>Chelicerata</taxon>
        <taxon>Arachnida</taxon>
        <taxon>Araneae</taxon>
        <taxon>Araneomorphae</taxon>
        <taxon>Entelegynae</taxon>
        <taxon>Araneoidea</taxon>
        <taxon>Nephilidae</taxon>
        <taxon>Nephila</taxon>
    </lineage>
</organism>
<keyword evidence="2" id="KW-1185">Reference proteome</keyword>
<accession>A0A8X6TRB3</accession>
<sequence length="85" mass="9613">MYPIFRLRSNHRCDSNLQKHSIYPKTEKDIVGIIPPPSFKPPGNRTLSCRAYLCAQDTDRWSCRLRQGEGATFAMTATETVTPGL</sequence>
<protein>
    <submittedName>
        <fullName evidence="1">Uncharacterized protein</fullName>
    </submittedName>
</protein>
<reference evidence="1" key="1">
    <citation type="submission" date="2020-08" db="EMBL/GenBank/DDBJ databases">
        <title>Multicomponent nature underlies the extraordinary mechanical properties of spider dragline silk.</title>
        <authorList>
            <person name="Kono N."/>
            <person name="Nakamura H."/>
            <person name="Mori M."/>
            <person name="Yoshida Y."/>
            <person name="Ohtoshi R."/>
            <person name="Malay A.D."/>
            <person name="Moran D.A.P."/>
            <person name="Tomita M."/>
            <person name="Numata K."/>
            <person name="Arakawa K."/>
        </authorList>
    </citation>
    <scope>NUCLEOTIDE SEQUENCE</scope>
</reference>
<dbReference type="EMBL" id="BMAW01109472">
    <property type="protein sequence ID" value="GFT38530.1"/>
    <property type="molecule type" value="Genomic_DNA"/>
</dbReference>
<evidence type="ECO:0000313" key="2">
    <source>
        <dbReference type="Proteomes" id="UP000887013"/>
    </source>
</evidence>
<gene>
    <name evidence="1" type="ORF">NPIL_225121</name>
</gene>